<accession>A0A370PLX1</accession>
<keyword evidence="2" id="KW-1185">Reference proteome</keyword>
<sequence length="57" mass="6401">MIRPSIVPAKYVTFVAVSHPSVHSIYYTPSHSHYLYSHPNSILPPPTPSITNPYLPQ</sequence>
<evidence type="ECO:0000313" key="1">
    <source>
        <dbReference type="EMBL" id="RDK43188.1"/>
    </source>
</evidence>
<dbReference type="Proteomes" id="UP000254937">
    <property type="component" value="Unassembled WGS sequence"/>
</dbReference>
<name>A0A370PLX1_ASPPH</name>
<dbReference type="AlphaFoldDB" id="A0A370PLX1"/>
<gene>
    <name evidence="1" type="ORF">M752DRAFT_153697</name>
</gene>
<reference evidence="1 2" key="1">
    <citation type="submission" date="2018-07" db="EMBL/GenBank/DDBJ databases">
        <title>Section-level genome sequencing of Aspergillus section Nigri to investigate inter- and intra-species variation.</title>
        <authorList>
            <consortium name="DOE Joint Genome Institute"/>
            <person name="Vesth T.C."/>
            <person name="Nybo J.L."/>
            <person name="Theobald S."/>
            <person name="Frisvad J.C."/>
            <person name="Larsen T.O."/>
            <person name="Nielsen K.F."/>
            <person name="Hoof J.B."/>
            <person name="Brandl J."/>
            <person name="Salamov A."/>
            <person name="Riley R."/>
            <person name="Gladden J.M."/>
            <person name="Phatale P."/>
            <person name="Nielsen M.T."/>
            <person name="Lyhne E.K."/>
            <person name="Kogle M.E."/>
            <person name="Strasser K."/>
            <person name="McDonnell E."/>
            <person name="Barry K."/>
            <person name="Clum A."/>
            <person name="Chen C."/>
            <person name="Nolan M."/>
            <person name="Sandor L."/>
            <person name="Kuo A."/>
            <person name="Lipzen A."/>
            <person name="Hainaut M."/>
            <person name="Drula E."/>
            <person name="Tsang A."/>
            <person name="Magnuson J.K."/>
            <person name="Henrissat B."/>
            <person name="Wiebenga A."/>
            <person name="Simmons B.A."/>
            <person name="Makela M.R."/>
            <person name="De vries R.P."/>
            <person name="Grigoriev I.V."/>
            <person name="Mortensen U.H."/>
            <person name="Baker S.E."/>
            <person name="Andersen M.R."/>
        </authorList>
    </citation>
    <scope>NUCLEOTIDE SEQUENCE [LARGE SCALE GENOMIC DNA]</scope>
    <source>
        <strain evidence="1 2">ATCC 13157</strain>
    </source>
</reference>
<protein>
    <submittedName>
        <fullName evidence="1">Uncharacterized protein</fullName>
    </submittedName>
</protein>
<proteinExistence type="predicted"/>
<evidence type="ECO:0000313" key="2">
    <source>
        <dbReference type="Proteomes" id="UP000254937"/>
    </source>
</evidence>
<dbReference type="EMBL" id="KZ851851">
    <property type="protein sequence ID" value="RDK43188.1"/>
    <property type="molecule type" value="Genomic_DNA"/>
</dbReference>
<organism evidence="1 2">
    <name type="scientific">Aspergillus phoenicis ATCC 13157</name>
    <dbReference type="NCBI Taxonomy" id="1353007"/>
    <lineage>
        <taxon>Eukaryota</taxon>
        <taxon>Fungi</taxon>
        <taxon>Dikarya</taxon>
        <taxon>Ascomycota</taxon>
        <taxon>Pezizomycotina</taxon>
        <taxon>Eurotiomycetes</taxon>
        <taxon>Eurotiomycetidae</taxon>
        <taxon>Eurotiales</taxon>
        <taxon>Aspergillaceae</taxon>
        <taxon>Aspergillus</taxon>
    </lineage>
</organism>